<dbReference type="PANTHER" id="PTHR33053:SF9">
    <property type="entry name" value="AGAP000105-PA"/>
    <property type="match status" value="1"/>
</dbReference>
<accession>A0A7M7HFB3</accession>
<dbReference type="EnsemblMetazoa" id="XM_008216525">
    <property type="protein sequence ID" value="XP_008214747"/>
    <property type="gene ID" value="LOC103317735"/>
</dbReference>
<protein>
    <submittedName>
        <fullName evidence="1">Uncharacterized protein</fullName>
    </submittedName>
</protein>
<organism evidence="1 2">
    <name type="scientific">Nasonia vitripennis</name>
    <name type="common">Parasitic wasp</name>
    <dbReference type="NCBI Taxonomy" id="7425"/>
    <lineage>
        <taxon>Eukaryota</taxon>
        <taxon>Metazoa</taxon>
        <taxon>Ecdysozoa</taxon>
        <taxon>Arthropoda</taxon>
        <taxon>Hexapoda</taxon>
        <taxon>Insecta</taxon>
        <taxon>Pterygota</taxon>
        <taxon>Neoptera</taxon>
        <taxon>Endopterygota</taxon>
        <taxon>Hymenoptera</taxon>
        <taxon>Apocrita</taxon>
        <taxon>Proctotrupomorpha</taxon>
        <taxon>Chalcidoidea</taxon>
        <taxon>Pteromalidae</taxon>
        <taxon>Pteromalinae</taxon>
        <taxon>Nasonia</taxon>
    </lineage>
</organism>
<evidence type="ECO:0000313" key="2">
    <source>
        <dbReference type="Proteomes" id="UP000002358"/>
    </source>
</evidence>
<dbReference type="AlphaFoldDB" id="A0A7M7HFB3"/>
<proteinExistence type="predicted"/>
<name>A0A7M7HFB3_NASVI</name>
<keyword evidence="2" id="KW-1185">Reference proteome</keyword>
<dbReference type="InParanoid" id="A0A7M7HFB3"/>
<dbReference type="OrthoDB" id="7700700at2759"/>
<dbReference type="PANTHER" id="PTHR33053">
    <property type="entry name" value="PROTEIN, PUTATIVE-RELATED"/>
    <property type="match status" value="1"/>
</dbReference>
<dbReference type="GeneID" id="103317735"/>
<sequence>MYKKTNYDYVKKCRALKRLKRDSSTSSKSSLESAVDSWSLKKKPYSIDRIDNLESTKTTISRDNSVCSIDSLQCTKSDAESNICSVDTLDSAKSNKIAVTEKSHNIKIEIECQDKNNLTLKEKLQDWCVNNIFTLRNSTTSQLLKILYSEGHDELPRTAETLLKTKKFTNETRIIKTAKLNNGLYTYFGIAEVLTLMIDPEIYNDDQIEILVNIDGMPIYKYSDKQFWPILMKIYHRDFLCKPGIVALYCGDSKPYSINEYMHDFVEETNKLMEICEQGTLFSSAGSRRYDGLLC</sequence>
<dbReference type="RefSeq" id="XP_008214747.1">
    <property type="nucleotide sequence ID" value="XM_008216525.4"/>
</dbReference>
<evidence type="ECO:0000313" key="1">
    <source>
        <dbReference type="EnsemblMetazoa" id="XP_008214747"/>
    </source>
</evidence>
<dbReference type="KEGG" id="nvi:103317735"/>
<reference evidence="1" key="1">
    <citation type="submission" date="2021-01" db="UniProtKB">
        <authorList>
            <consortium name="EnsemblMetazoa"/>
        </authorList>
    </citation>
    <scope>IDENTIFICATION</scope>
</reference>
<dbReference type="Proteomes" id="UP000002358">
    <property type="component" value="Chromosome 1"/>
</dbReference>